<dbReference type="GO" id="GO:0004829">
    <property type="term" value="F:threonine-tRNA ligase activity"/>
    <property type="evidence" value="ECO:0007669"/>
    <property type="project" value="InterPro"/>
</dbReference>
<protein>
    <submittedName>
        <fullName evidence="2">Putative Editing domain of threonyl-tRNA synthetase</fullName>
    </submittedName>
</protein>
<evidence type="ECO:0000313" key="2">
    <source>
        <dbReference type="EMBL" id="CAB1129058.1"/>
    </source>
</evidence>
<accession>A0A6F8ZHI1</accession>
<sequence>MRAIYCRMERFQALPVARVWPQAPDNPAPVEVTAAVVVYLALEEGDDTRQEALAEALVQAAGRLDPALPLVLHSFNHLTARPLKARPAARLYAHLAEAVQARRAAPVLATAFGWTHRLRLEDDGTPGSKGLLLVPAAGS</sequence>
<evidence type="ECO:0000313" key="3">
    <source>
        <dbReference type="Proteomes" id="UP000503399"/>
    </source>
</evidence>
<dbReference type="GO" id="GO:0005524">
    <property type="term" value="F:ATP binding"/>
    <property type="evidence" value="ECO:0007669"/>
    <property type="project" value="InterPro"/>
</dbReference>
<proteinExistence type="predicted"/>
<keyword evidence="2" id="KW-0030">Aminoacyl-tRNA synthetase</keyword>
<feature type="domain" description="Threonyl-tRNA synthetase editing" evidence="1">
    <location>
        <begin position="1"/>
        <end position="128"/>
    </location>
</feature>
<dbReference type="Proteomes" id="UP000503399">
    <property type="component" value="Chromosome"/>
</dbReference>
<keyword evidence="3" id="KW-1185">Reference proteome</keyword>
<dbReference type="InterPro" id="IPR015011">
    <property type="entry name" value="Threonyl-tRNA_syn_edit_dom_arc"/>
</dbReference>
<name>A0A6F8ZHI1_9FIRM</name>
<dbReference type="Pfam" id="PF08915">
    <property type="entry name" value="tRNA-Thr_ED"/>
    <property type="match status" value="1"/>
</dbReference>
<gene>
    <name evidence="2" type="ORF">R50_1557</name>
</gene>
<organism evidence="2 3">
    <name type="scientific">Candidatus Hydrogenisulfobacillus filiaventi</name>
    <dbReference type="NCBI Taxonomy" id="2707344"/>
    <lineage>
        <taxon>Bacteria</taxon>
        <taxon>Bacillati</taxon>
        <taxon>Bacillota</taxon>
        <taxon>Clostridia</taxon>
        <taxon>Eubacteriales</taxon>
        <taxon>Clostridiales Family XVII. Incertae Sedis</taxon>
        <taxon>Candidatus Hydrogenisulfobacillus</taxon>
    </lineage>
</organism>
<dbReference type="Gene3D" id="3.50.80.10">
    <property type="entry name" value="D-tyrosyl-tRNA(Tyr) deacylase"/>
    <property type="match status" value="1"/>
</dbReference>
<dbReference type="AlphaFoldDB" id="A0A6F8ZHI1"/>
<dbReference type="EMBL" id="LR778114">
    <property type="protein sequence ID" value="CAB1129058.1"/>
    <property type="molecule type" value="Genomic_DNA"/>
</dbReference>
<evidence type="ECO:0000259" key="1">
    <source>
        <dbReference type="Pfam" id="PF08915"/>
    </source>
</evidence>
<keyword evidence="2" id="KW-0436">Ligase</keyword>
<reference evidence="2 3" key="1">
    <citation type="submission" date="2020-02" db="EMBL/GenBank/DDBJ databases">
        <authorList>
            <person name="Hogendoorn C."/>
        </authorList>
    </citation>
    <scope>NUCLEOTIDE SEQUENCE [LARGE SCALE GENOMIC DNA]</scope>
    <source>
        <strain evidence="2">R501</strain>
    </source>
</reference>
<dbReference type="GO" id="GO:0008270">
    <property type="term" value="F:zinc ion binding"/>
    <property type="evidence" value="ECO:0007669"/>
    <property type="project" value="InterPro"/>
</dbReference>
<dbReference type="KEGG" id="hfv:R50_1557"/>
<dbReference type="GO" id="GO:0005737">
    <property type="term" value="C:cytoplasm"/>
    <property type="evidence" value="ECO:0007669"/>
    <property type="project" value="InterPro"/>
</dbReference>
<dbReference type="InterPro" id="IPR023509">
    <property type="entry name" value="DTD-like_sf"/>
</dbReference>